<evidence type="ECO:0000256" key="7">
    <source>
        <dbReference type="PROSITE-ProRule" id="PRU00333"/>
    </source>
</evidence>
<keyword evidence="2 7" id="KW-0489">Methyltransferase</keyword>
<dbReference type="RefSeq" id="WP_369019189.1">
    <property type="nucleotide sequence ID" value="NZ_CP121689.1"/>
</dbReference>
<keyword evidence="10" id="KW-1185">Reference proteome</keyword>
<keyword evidence="7" id="KW-0862">Zinc</keyword>
<dbReference type="InterPro" id="IPR017226">
    <property type="entry name" value="BHMT-like"/>
</dbReference>
<proteinExistence type="inferred from homology"/>
<feature type="binding site" evidence="7">
    <location>
        <position position="273"/>
    </location>
    <ligand>
        <name>Zn(2+)</name>
        <dbReference type="ChEBI" id="CHEBI:29105"/>
    </ligand>
</feature>
<evidence type="ECO:0000313" key="10">
    <source>
        <dbReference type="Proteomes" id="UP001461341"/>
    </source>
</evidence>
<comment type="cofactor">
    <cofactor evidence="7">
        <name>Zn(2+)</name>
        <dbReference type="ChEBI" id="CHEBI:29105"/>
    </cofactor>
</comment>
<dbReference type="PIRSF" id="PIRSF037505">
    <property type="entry name" value="Betaine_HMT"/>
    <property type="match status" value="1"/>
</dbReference>
<feature type="binding site" evidence="7">
    <location>
        <position position="274"/>
    </location>
    <ligand>
        <name>Zn(2+)</name>
        <dbReference type="ChEBI" id="CHEBI:29105"/>
    </ligand>
</feature>
<organism evidence="9 10">
    <name type="scientific">Thermatribacter velox</name>
    <dbReference type="NCBI Taxonomy" id="3039681"/>
    <lineage>
        <taxon>Bacteria</taxon>
        <taxon>Pseudomonadati</taxon>
        <taxon>Atribacterota</taxon>
        <taxon>Atribacteria</taxon>
        <taxon>Atribacterales</taxon>
        <taxon>Thermatribacteraceae</taxon>
        <taxon>Thermatribacter</taxon>
    </lineage>
</organism>
<comment type="similarity">
    <text evidence="1">Belongs to the vitamin-B12 dependent methionine synthase family.</text>
</comment>
<accession>A0ABZ2YDK6</accession>
<reference evidence="9 10" key="1">
    <citation type="submission" date="2023-03" db="EMBL/GenBank/DDBJ databases">
        <title>Novel Species.</title>
        <authorList>
            <person name="Ma S."/>
        </authorList>
    </citation>
    <scope>NUCLEOTIDE SEQUENCE [LARGE SCALE GENOMIC DNA]</scope>
    <source>
        <strain evidence="9 10">B11</strain>
    </source>
</reference>
<gene>
    <name evidence="9" type="ORF">QBE54_04670</name>
</gene>
<keyword evidence="5 7" id="KW-0479">Metal-binding</keyword>
<evidence type="ECO:0000256" key="3">
    <source>
        <dbReference type="ARBA" id="ARBA00022679"/>
    </source>
</evidence>
<dbReference type="PROSITE" id="PS50970">
    <property type="entry name" value="HCY"/>
    <property type="match status" value="1"/>
</dbReference>
<keyword evidence="4" id="KW-0949">S-adenosyl-L-methionine</keyword>
<name>A0ABZ2YDK6_9BACT</name>
<dbReference type="Pfam" id="PF02574">
    <property type="entry name" value="S-methyl_trans"/>
    <property type="match status" value="1"/>
</dbReference>
<dbReference type="InterPro" id="IPR050554">
    <property type="entry name" value="Met_Synthase/Corrinoid"/>
</dbReference>
<keyword evidence="6" id="KW-0170">Cobalt</keyword>
<protein>
    <submittedName>
        <fullName evidence="9">Homocysteine S-methyltransferase family protein</fullName>
    </submittedName>
</protein>
<evidence type="ECO:0000256" key="5">
    <source>
        <dbReference type="ARBA" id="ARBA00022723"/>
    </source>
</evidence>
<dbReference type="PANTHER" id="PTHR45833">
    <property type="entry name" value="METHIONINE SYNTHASE"/>
    <property type="match status" value="1"/>
</dbReference>
<dbReference type="Gene3D" id="3.20.20.330">
    <property type="entry name" value="Homocysteine-binding-like domain"/>
    <property type="match status" value="1"/>
</dbReference>
<keyword evidence="3 7" id="KW-0808">Transferase</keyword>
<evidence type="ECO:0000256" key="4">
    <source>
        <dbReference type="ARBA" id="ARBA00022691"/>
    </source>
</evidence>
<dbReference type="Proteomes" id="UP001461341">
    <property type="component" value="Chromosome"/>
</dbReference>
<evidence type="ECO:0000256" key="6">
    <source>
        <dbReference type="ARBA" id="ARBA00023285"/>
    </source>
</evidence>
<feature type="binding site" evidence="7">
    <location>
        <position position="207"/>
    </location>
    <ligand>
        <name>Zn(2+)</name>
        <dbReference type="ChEBI" id="CHEBI:29105"/>
    </ligand>
</feature>
<evidence type="ECO:0000256" key="1">
    <source>
        <dbReference type="ARBA" id="ARBA00010398"/>
    </source>
</evidence>
<sequence length="297" mass="32992">MLCERLEKGIVVFDGAMGTRLQERGLKAGHPPDEWNISHPEEVLAVHISYVEAGSDMIQTNTFGSNRLQLKRHGLEDRIKIINQKAVQIAKEALRENVLLASSIGPLGEFLEPFGDLTKEKARDTFREQMEILREEGITIFHLETFSSLQEALIAAEVALELKAEIIVSLTFQKRGDGTFTTLMGETPQRVSFTLQDLPVAAIGSNCGTGIHEMLFLVQELRKHYQEGFISCKPNAGIPRVEGDKILYTETPQDFAQVTQELIKVPVNIIGGCCGTTAEHIKAIRKTVDDYSASKRS</sequence>
<evidence type="ECO:0000259" key="8">
    <source>
        <dbReference type="PROSITE" id="PS50970"/>
    </source>
</evidence>
<dbReference type="SUPFAM" id="SSF82282">
    <property type="entry name" value="Homocysteine S-methyltransferase"/>
    <property type="match status" value="1"/>
</dbReference>
<evidence type="ECO:0000313" key="9">
    <source>
        <dbReference type="EMBL" id="WZL77022.1"/>
    </source>
</evidence>
<dbReference type="InterPro" id="IPR036589">
    <property type="entry name" value="HCY_dom_sf"/>
</dbReference>
<dbReference type="InterPro" id="IPR003726">
    <property type="entry name" value="HCY_dom"/>
</dbReference>
<evidence type="ECO:0000256" key="2">
    <source>
        <dbReference type="ARBA" id="ARBA00022603"/>
    </source>
</evidence>
<dbReference type="PANTHER" id="PTHR45833:SF1">
    <property type="entry name" value="METHIONINE SYNTHASE"/>
    <property type="match status" value="1"/>
</dbReference>
<dbReference type="EMBL" id="CP121689">
    <property type="protein sequence ID" value="WZL77022.1"/>
    <property type="molecule type" value="Genomic_DNA"/>
</dbReference>
<feature type="domain" description="Hcy-binding" evidence="8">
    <location>
        <begin position="1"/>
        <end position="288"/>
    </location>
</feature>